<dbReference type="Gene3D" id="1.10.287.1490">
    <property type="match status" value="1"/>
</dbReference>
<feature type="compositionally biased region" description="Low complexity" evidence="7">
    <location>
        <begin position="500"/>
        <end position="531"/>
    </location>
</feature>
<feature type="coiled-coil region" evidence="6">
    <location>
        <begin position="626"/>
        <end position="770"/>
    </location>
</feature>
<feature type="domain" description="DIX" evidence="9">
    <location>
        <begin position="829"/>
        <end position="911"/>
    </location>
</feature>
<evidence type="ECO:0008006" key="12">
    <source>
        <dbReference type="Google" id="ProtNLM"/>
    </source>
</evidence>
<evidence type="ECO:0000256" key="6">
    <source>
        <dbReference type="SAM" id="Coils"/>
    </source>
</evidence>
<dbReference type="GO" id="GO:0005829">
    <property type="term" value="C:cytosol"/>
    <property type="evidence" value="ECO:0007669"/>
    <property type="project" value="TreeGrafter"/>
</dbReference>
<keyword evidence="2" id="KW-0217">Developmental protein</keyword>
<evidence type="ECO:0000259" key="9">
    <source>
        <dbReference type="PROSITE" id="PS50841"/>
    </source>
</evidence>
<keyword evidence="3" id="KW-0963">Cytoplasm</keyword>
<feature type="compositionally biased region" description="Low complexity" evidence="7">
    <location>
        <begin position="64"/>
        <end position="74"/>
    </location>
</feature>
<evidence type="ECO:0000256" key="7">
    <source>
        <dbReference type="SAM" id="MobiDB-lite"/>
    </source>
</evidence>
<keyword evidence="6" id="KW-0175">Coiled coil</keyword>
<evidence type="ECO:0000256" key="2">
    <source>
        <dbReference type="ARBA" id="ARBA00022473"/>
    </source>
</evidence>
<name>A0A8J2RKR9_9CRUS</name>
<dbReference type="PROSITE" id="PS50021">
    <property type="entry name" value="CH"/>
    <property type="match status" value="1"/>
</dbReference>
<dbReference type="SMART" id="SM00033">
    <property type="entry name" value="CH"/>
    <property type="match status" value="1"/>
</dbReference>
<dbReference type="InterPro" id="IPR029071">
    <property type="entry name" value="Ubiquitin-like_domsf"/>
</dbReference>
<dbReference type="Proteomes" id="UP000789390">
    <property type="component" value="Unassembled WGS sequence"/>
</dbReference>
<gene>
    <name evidence="10" type="ORF">DGAL_LOCUS7948</name>
</gene>
<dbReference type="InterPro" id="IPR001158">
    <property type="entry name" value="DIX"/>
</dbReference>
<dbReference type="InterPro" id="IPR036872">
    <property type="entry name" value="CH_dom_sf"/>
</dbReference>
<dbReference type="Pfam" id="PF00778">
    <property type="entry name" value="DIX"/>
    <property type="match status" value="1"/>
</dbReference>
<feature type="compositionally biased region" description="Pro residues" evidence="7">
    <location>
        <begin position="35"/>
        <end position="48"/>
    </location>
</feature>
<evidence type="ECO:0000256" key="3">
    <source>
        <dbReference type="ARBA" id="ARBA00022490"/>
    </source>
</evidence>
<dbReference type="PROSITE" id="PS50841">
    <property type="entry name" value="DIX"/>
    <property type="match status" value="1"/>
</dbReference>
<dbReference type="GO" id="GO:0060070">
    <property type="term" value="P:canonical Wnt signaling pathway"/>
    <property type="evidence" value="ECO:0007669"/>
    <property type="project" value="TreeGrafter"/>
</dbReference>
<feature type="region of interest" description="Disordered" evidence="7">
    <location>
        <begin position="455"/>
        <end position="543"/>
    </location>
</feature>
<evidence type="ECO:0000313" key="10">
    <source>
        <dbReference type="EMBL" id="CAH0104993.1"/>
    </source>
</evidence>
<dbReference type="AlphaFoldDB" id="A0A8J2RKR9"/>
<evidence type="ECO:0000313" key="11">
    <source>
        <dbReference type="Proteomes" id="UP000789390"/>
    </source>
</evidence>
<dbReference type="Pfam" id="PF00307">
    <property type="entry name" value="CH"/>
    <property type="match status" value="1"/>
</dbReference>
<protein>
    <recommendedName>
        <fullName evidence="12">Dixin</fullName>
    </recommendedName>
</protein>
<dbReference type="SUPFAM" id="SSF47576">
    <property type="entry name" value="Calponin-homology domain, CH-domain"/>
    <property type="match status" value="1"/>
</dbReference>
<feature type="region of interest" description="Disordered" evidence="7">
    <location>
        <begin position="1"/>
        <end position="141"/>
    </location>
</feature>
<dbReference type="InterPro" id="IPR038207">
    <property type="entry name" value="DIX_dom_sf"/>
</dbReference>
<feature type="coiled-coil region" evidence="6">
    <location>
        <begin position="572"/>
        <end position="599"/>
    </location>
</feature>
<feature type="compositionally biased region" description="Low complexity" evidence="7">
    <location>
        <begin position="10"/>
        <end position="24"/>
    </location>
</feature>
<dbReference type="Gene3D" id="1.10.418.10">
    <property type="entry name" value="Calponin-like domain"/>
    <property type="match status" value="1"/>
</dbReference>
<feature type="compositionally biased region" description="Polar residues" evidence="7">
    <location>
        <begin position="471"/>
        <end position="481"/>
    </location>
</feature>
<dbReference type="SMART" id="SM00021">
    <property type="entry name" value="DAX"/>
    <property type="match status" value="1"/>
</dbReference>
<dbReference type="PANTHER" id="PTHR10878">
    <property type="entry name" value="SEGMENT POLARITY PROTEIN DISHEVELLED"/>
    <property type="match status" value="1"/>
</dbReference>
<proteinExistence type="predicted"/>
<dbReference type="SUPFAM" id="SSF54236">
    <property type="entry name" value="Ubiquitin-like"/>
    <property type="match status" value="1"/>
</dbReference>
<organism evidence="10 11">
    <name type="scientific">Daphnia galeata</name>
    <dbReference type="NCBI Taxonomy" id="27404"/>
    <lineage>
        <taxon>Eukaryota</taxon>
        <taxon>Metazoa</taxon>
        <taxon>Ecdysozoa</taxon>
        <taxon>Arthropoda</taxon>
        <taxon>Crustacea</taxon>
        <taxon>Branchiopoda</taxon>
        <taxon>Diplostraca</taxon>
        <taxon>Cladocera</taxon>
        <taxon>Anomopoda</taxon>
        <taxon>Daphniidae</taxon>
        <taxon>Daphnia</taxon>
    </lineage>
</organism>
<reference evidence="10" key="1">
    <citation type="submission" date="2021-11" db="EMBL/GenBank/DDBJ databases">
        <authorList>
            <person name="Schell T."/>
        </authorList>
    </citation>
    <scope>NUCLEOTIDE SEQUENCE</scope>
    <source>
        <strain evidence="10">M5</strain>
    </source>
</reference>
<accession>A0A8J2RKR9</accession>
<keyword evidence="4 5" id="KW-0879">Wnt signaling pathway</keyword>
<comment type="subcellular location">
    <subcellularLocation>
        <location evidence="1">Cytoplasm</location>
    </subcellularLocation>
</comment>
<dbReference type="EMBL" id="CAKKLH010000165">
    <property type="protein sequence ID" value="CAH0104993.1"/>
    <property type="molecule type" value="Genomic_DNA"/>
</dbReference>
<dbReference type="FunFam" id="2.40.240.130:FF:000006">
    <property type="entry name" value="DIX domain containing 1 (DIXDC1), mRNA protein"/>
    <property type="match status" value="1"/>
</dbReference>
<sequence length="912" mass="101110">MGSMFKWKVSSLTSRGNGNSSGGSKKADKHLNNNAPPPATTQQPPPPTTSTDKNKVADPRDNCPPSQKVVQQPQPQHPAPPLFSPILPRSADGFSPRQHSTSVQQPQQQQQQQPKSIGSHHYRSVPPAEPQYHQQRHADGSQSWSEWNQQLLAYTAWVNSQLRKRPELPLIDDMGNDLQDGVLVAKLIEIITGKDIRGIDVNAKTQQVKRDNFEKILTFLASQRVRTSTVTSRDLATGNLKSLMRLILSLASHYKPHSVKQGRDSASFRANSQTTPNLNVPTNRRFPTTGFEPQEVDMKTVNALATLRRQNTNSGATAIRPALATSSSAADLLMSPSVQRRYTMNGSAINRDANSQLSPFGTISNARSLANLQSQNNHDDSMIESPRNHAAMATSTSVGDLNTSEEDATVRKPILKKDSKYGSRRELPALGVSGVVSKGRPSIFEFWENMLGPQPDPMSMDMMTMAGGESSDANENNSGSRASMRRVLPPLPGQPQSLTVSTTSNPNPCSSNNSNGSGELLGSRGEVEGSSNQPSPTCVSGEIDPGYWSSVRCNTNHDEMMSTNTTPVKAHHDLLIDDLNRTKKQLAELQNMLLTNQQETTMTESKGTTTTTSTDPDAISWLRSTLHSVDQRCTNLQSDLKKAQQDCLTLDGSRRGLAACLANQEEALSGLRQELVRTTLANQTMTNERVEMQRKLEEKDRQIADLRRQLAAKDRVMETQRAVLEEASHNFTPALRAKLDKNISTMDARRNQYREELHVAREALSSLRSNFRGNDPNHHTLDTLEQCMAFLLERIAGPDTLDMTSSSSQSTLIQRNDTLKRGNMNGYHGEFTKVVYFTERTVTPFLTVIPRMLGEISLRDFKTLFDRPGVYRFHFKAQDAEYGFVKEEIADDNMILPGFDGKIIAWVEEIQV</sequence>
<feature type="compositionally biased region" description="Basic and acidic residues" evidence="7">
    <location>
        <begin position="52"/>
        <end position="61"/>
    </location>
</feature>
<feature type="compositionally biased region" description="Polar residues" evidence="7">
    <location>
        <begin position="268"/>
        <end position="286"/>
    </location>
</feature>
<evidence type="ECO:0000259" key="8">
    <source>
        <dbReference type="PROSITE" id="PS50021"/>
    </source>
</evidence>
<feature type="domain" description="Calponin-homology (CH)" evidence="8">
    <location>
        <begin position="148"/>
        <end position="255"/>
    </location>
</feature>
<dbReference type="OrthoDB" id="10007451at2759"/>
<dbReference type="PANTHER" id="PTHR10878:SF22">
    <property type="entry name" value="DIXIN"/>
    <property type="match status" value="1"/>
</dbReference>
<dbReference type="InterPro" id="IPR001715">
    <property type="entry name" value="CH_dom"/>
</dbReference>
<feature type="compositionally biased region" description="Low complexity" evidence="7">
    <location>
        <begin position="104"/>
        <end position="114"/>
    </location>
</feature>
<evidence type="ECO:0000256" key="1">
    <source>
        <dbReference type="ARBA" id="ARBA00004496"/>
    </source>
</evidence>
<keyword evidence="11" id="KW-1185">Reference proteome</keyword>
<dbReference type="Gene3D" id="2.40.240.130">
    <property type="match status" value="1"/>
</dbReference>
<comment type="caution">
    <text evidence="10">The sequence shown here is derived from an EMBL/GenBank/DDBJ whole genome shotgun (WGS) entry which is preliminary data.</text>
</comment>
<dbReference type="InterPro" id="IPR015506">
    <property type="entry name" value="Dsh/Dvl-rel"/>
</dbReference>
<feature type="region of interest" description="Disordered" evidence="7">
    <location>
        <begin position="268"/>
        <end position="290"/>
    </location>
</feature>
<evidence type="ECO:0000256" key="5">
    <source>
        <dbReference type="PROSITE-ProRule" id="PRU00069"/>
    </source>
</evidence>
<evidence type="ECO:0000256" key="4">
    <source>
        <dbReference type="ARBA" id="ARBA00022687"/>
    </source>
</evidence>